<dbReference type="InterPro" id="IPR050388">
    <property type="entry name" value="ABC_Ni/Peptide_Import"/>
</dbReference>
<evidence type="ECO:0000256" key="4">
    <source>
        <dbReference type="ARBA" id="ARBA00022475"/>
    </source>
</evidence>
<dbReference type="GO" id="GO:0015833">
    <property type="term" value="P:peptide transport"/>
    <property type="evidence" value="ECO:0007669"/>
    <property type="project" value="InterPro"/>
</dbReference>
<dbReference type="AlphaFoldDB" id="A0AB36TCV5"/>
<dbReference type="InterPro" id="IPR027417">
    <property type="entry name" value="P-loop_NTPase"/>
</dbReference>
<dbReference type="GO" id="GO:0016887">
    <property type="term" value="F:ATP hydrolysis activity"/>
    <property type="evidence" value="ECO:0007669"/>
    <property type="project" value="InterPro"/>
</dbReference>
<reference evidence="9 10" key="1">
    <citation type="submission" date="2017-09" db="EMBL/GenBank/DDBJ databases">
        <title>Evaluation of Pacific Biosciences Sequencing Technology to Finishing C. thermocellum Genome Sequences.</title>
        <authorList>
            <person name="Brown S."/>
        </authorList>
    </citation>
    <scope>NUCLEOTIDE SEQUENCE [LARGE SCALE GENOMIC DNA]</scope>
    <source>
        <strain evidence="9 10">AD2</strain>
    </source>
</reference>
<proteinExistence type="inferred from homology"/>
<keyword evidence="3" id="KW-0813">Transport</keyword>
<evidence type="ECO:0000313" key="9">
    <source>
        <dbReference type="EMBL" id="PFH01789.1"/>
    </source>
</evidence>
<organism evidence="9 10">
    <name type="scientific">Acetivibrio thermocellus AD2</name>
    <dbReference type="NCBI Taxonomy" id="1138384"/>
    <lineage>
        <taxon>Bacteria</taxon>
        <taxon>Bacillati</taxon>
        <taxon>Bacillota</taxon>
        <taxon>Clostridia</taxon>
        <taxon>Eubacteriales</taxon>
        <taxon>Oscillospiraceae</taxon>
        <taxon>Acetivibrio</taxon>
    </lineage>
</organism>
<sequence>MSKELLKINDLKVSFFTPAGEVKAVNGISYTLEPGKVLGIVGESGSGKSVSSYSIMGLIDNPGKIVGGSIIFDGKDVSTMTKSERQNLAGNEIAMIFQDPMTCLNPVFTIGNQIAESLIHKYGRKISKKEIKERSIDLLKLVGINEPEKRLAQYPHEFSGGMRQRVMIAMALAGSPKLLIADEPTTALDVTIQAQILELLKDIQKKTGMAIILITHDLGIVADMADDIIVMYAGKIVEQGSVYSIFNNPRHPYTKGLLRSLPDLNKKGEKLIPIQGNPIDLLNLPQGCAFAPRCENCMKVCLKYAPKEYSIEDGHTVSCWLYDGMANNSTEVKNNDKH</sequence>
<dbReference type="InterPro" id="IPR013563">
    <property type="entry name" value="Oligopep_ABC_C"/>
</dbReference>
<keyword evidence="4" id="KW-1003">Cell membrane</keyword>
<name>A0AB36TCV5_ACETH</name>
<dbReference type="EMBL" id="PDBW01000001">
    <property type="protein sequence ID" value="PFH01789.1"/>
    <property type="molecule type" value="Genomic_DNA"/>
</dbReference>
<dbReference type="NCBIfam" id="TIGR01727">
    <property type="entry name" value="oligo_HPY"/>
    <property type="match status" value="1"/>
</dbReference>
<comment type="similarity">
    <text evidence="2">Belongs to the ABC transporter superfamily.</text>
</comment>
<dbReference type="InterPro" id="IPR003439">
    <property type="entry name" value="ABC_transporter-like_ATP-bd"/>
</dbReference>
<dbReference type="Proteomes" id="UP000223596">
    <property type="component" value="Unassembled WGS sequence"/>
</dbReference>
<evidence type="ECO:0000256" key="6">
    <source>
        <dbReference type="ARBA" id="ARBA00022840"/>
    </source>
</evidence>
<comment type="caution">
    <text evidence="9">The sequence shown here is derived from an EMBL/GenBank/DDBJ whole genome shotgun (WGS) entry which is preliminary data.</text>
</comment>
<dbReference type="PROSITE" id="PS50893">
    <property type="entry name" value="ABC_TRANSPORTER_2"/>
    <property type="match status" value="1"/>
</dbReference>
<dbReference type="GO" id="GO:0005524">
    <property type="term" value="F:ATP binding"/>
    <property type="evidence" value="ECO:0007669"/>
    <property type="project" value="UniProtKB-KW"/>
</dbReference>
<comment type="subcellular location">
    <subcellularLocation>
        <location evidence="1">Cell membrane</location>
        <topology evidence="1">Peripheral membrane protein</topology>
    </subcellularLocation>
</comment>
<evidence type="ECO:0000256" key="5">
    <source>
        <dbReference type="ARBA" id="ARBA00022741"/>
    </source>
</evidence>
<dbReference type="PROSITE" id="PS00211">
    <property type="entry name" value="ABC_TRANSPORTER_1"/>
    <property type="match status" value="1"/>
</dbReference>
<dbReference type="PANTHER" id="PTHR43297:SF2">
    <property type="entry name" value="DIPEPTIDE TRANSPORT ATP-BINDING PROTEIN DPPD"/>
    <property type="match status" value="1"/>
</dbReference>
<gene>
    <name evidence="9" type="ORF">M972_11533</name>
</gene>
<accession>A0AB36TCV5</accession>
<dbReference type="Pfam" id="PF00005">
    <property type="entry name" value="ABC_tran"/>
    <property type="match status" value="1"/>
</dbReference>
<dbReference type="CDD" id="cd03257">
    <property type="entry name" value="ABC_NikE_OppD_transporters"/>
    <property type="match status" value="1"/>
</dbReference>
<evidence type="ECO:0000256" key="2">
    <source>
        <dbReference type="ARBA" id="ARBA00005417"/>
    </source>
</evidence>
<keyword evidence="7" id="KW-0472">Membrane</keyword>
<evidence type="ECO:0000313" key="10">
    <source>
        <dbReference type="Proteomes" id="UP000223596"/>
    </source>
</evidence>
<keyword evidence="6 9" id="KW-0067">ATP-binding</keyword>
<dbReference type="InterPro" id="IPR003593">
    <property type="entry name" value="AAA+_ATPase"/>
</dbReference>
<dbReference type="Gene3D" id="3.40.50.300">
    <property type="entry name" value="P-loop containing nucleotide triphosphate hydrolases"/>
    <property type="match status" value="1"/>
</dbReference>
<feature type="domain" description="ABC transporter" evidence="8">
    <location>
        <begin position="6"/>
        <end position="258"/>
    </location>
</feature>
<evidence type="ECO:0000259" key="8">
    <source>
        <dbReference type="PROSITE" id="PS50893"/>
    </source>
</evidence>
<evidence type="ECO:0000256" key="1">
    <source>
        <dbReference type="ARBA" id="ARBA00004202"/>
    </source>
</evidence>
<dbReference type="InterPro" id="IPR017871">
    <property type="entry name" value="ABC_transporter-like_CS"/>
</dbReference>
<dbReference type="SMART" id="SM00382">
    <property type="entry name" value="AAA"/>
    <property type="match status" value="1"/>
</dbReference>
<evidence type="ECO:0000256" key="7">
    <source>
        <dbReference type="ARBA" id="ARBA00023136"/>
    </source>
</evidence>
<protein>
    <submittedName>
        <fullName evidence="9">Oligopeptide transport system ATP-binding protein</fullName>
    </submittedName>
</protein>
<dbReference type="GeneID" id="35805011"/>
<dbReference type="FunFam" id="3.40.50.300:FF:000016">
    <property type="entry name" value="Oligopeptide ABC transporter ATP-binding component"/>
    <property type="match status" value="1"/>
</dbReference>
<dbReference type="Pfam" id="PF08352">
    <property type="entry name" value="oligo_HPY"/>
    <property type="match status" value="1"/>
</dbReference>
<dbReference type="RefSeq" id="WP_003519421.1">
    <property type="nucleotide sequence ID" value="NZ_CP013828.1"/>
</dbReference>
<evidence type="ECO:0000256" key="3">
    <source>
        <dbReference type="ARBA" id="ARBA00022448"/>
    </source>
</evidence>
<dbReference type="PANTHER" id="PTHR43297">
    <property type="entry name" value="OLIGOPEPTIDE TRANSPORT ATP-BINDING PROTEIN APPD"/>
    <property type="match status" value="1"/>
</dbReference>
<dbReference type="GO" id="GO:0005886">
    <property type="term" value="C:plasma membrane"/>
    <property type="evidence" value="ECO:0007669"/>
    <property type="project" value="UniProtKB-SubCell"/>
</dbReference>
<dbReference type="SUPFAM" id="SSF52540">
    <property type="entry name" value="P-loop containing nucleoside triphosphate hydrolases"/>
    <property type="match status" value="1"/>
</dbReference>
<keyword evidence="5" id="KW-0547">Nucleotide-binding</keyword>